<dbReference type="InterPro" id="IPR006016">
    <property type="entry name" value="UspA"/>
</dbReference>
<evidence type="ECO:0000256" key="2">
    <source>
        <dbReference type="ARBA" id="ARBA00022741"/>
    </source>
</evidence>
<dbReference type="RefSeq" id="WP_090207433.1">
    <property type="nucleotide sequence ID" value="NZ_FOFO01000018.1"/>
</dbReference>
<dbReference type="OrthoDB" id="5567285at2"/>
<feature type="domain" description="UspA" evidence="4">
    <location>
        <begin position="153"/>
        <end position="295"/>
    </location>
</feature>
<dbReference type="CDD" id="cd00293">
    <property type="entry name" value="USP-like"/>
    <property type="match status" value="2"/>
</dbReference>
<dbReference type="EMBL" id="FOFO01000018">
    <property type="protein sequence ID" value="SEQ15436.1"/>
    <property type="molecule type" value="Genomic_DNA"/>
</dbReference>
<reference evidence="5 6" key="1">
    <citation type="submission" date="2016-10" db="EMBL/GenBank/DDBJ databases">
        <authorList>
            <person name="de Groot N.N."/>
        </authorList>
    </citation>
    <scope>NUCLEOTIDE SEQUENCE [LARGE SCALE GENOMIC DNA]</scope>
    <source>
        <strain evidence="5 6">B7-7</strain>
    </source>
</reference>
<dbReference type="SUPFAM" id="SSF52402">
    <property type="entry name" value="Adenine nucleotide alpha hydrolases-like"/>
    <property type="match status" value="2"/>
</dbReference>
<dbReference type="Proteomes" id="UP000199496">
    <property type="component" value="Unassembled WGS sequence"/>
</dbReference>
<gene>
    <name evidence="5" type="ORF">SAMN05421693_11860</name>
</gene>
<proteinExistence type="inferred from homology"/>
<comment type="similarity">
    <text evidence="1">Belongs to the universal stress protein A family.</text>
</comment>
<dbReference type="PANTHER" id="PTHR46268:SF27">
    <property type="entry name" value="UNIVERSAL STRESS PROTEIN RV2623"/>
    <property type="match status" value="1"/>
</dbReference>
<protein>
    <submittedName>
        <fullName evidence="5">Nucleotide-binding universal stress protein, UspA family</fullName>
    </submittedName>
</protein>
<name>A0A1H9DPK0_9GAMM</name>
<dbReference type="PANTHER" id="PTHR46268">
    <property type="entry name" value="STRESS RESPONSE PROTEIN NHAX"/>
    <property type="match status" value="1"/>
</dbReference>
<dbReference type="InterPro" id="IPR006015">
    <property type="entry name" value="Universal_stress_UspA"/>
</dbReference>
<feature type="domain" description="UspA" evidence="4">
    <location>
        <begin position="5"/>
        <end position="146"/>
    </location>
</feature>
<keyword evidence="3" id="KW-0067">ATP-binding</keyword>
<dbReference type="PRINTS" id="PR01438">
    <property type="entry name" value="UNVRSLSTRESS"/>
</dbReference>
<dbReference type="Pfam" id="PF00582">
    <property type="entry name" value="Usp"/>
    <property type="match status" value="2"/>
</dbReference>
<dbReference type="Gene3D" id="3.40.50.620">
    <property type="entry name" value="HUPs"/>
    <property type="match status" value="2"/>
</dbReference>
<evidence type="ECO:0000313" key="5">
    <source>
        <dbReference type="EMBL" id="SEQ15436.1"/>
    </source>
</evidence>
<dbReference type="AlphaFoldDB" id="A0A1H9DPK0"/>
<dbReference type="InterPro" id="IPR014729">
    <property type="entry name" value="Rossmann-like_a/b/a_fold"/>
</dbReference>
<sequence>MPLSKILFATDLSPGADHAGRRALQLATAEGARLRVINVIPAPSLDETVLKRWRGDTHHLMADLMAATEQALAERMTTLGASDDLAMEIRCLRGQGHKQILTEAREFGADLIVVGSHGQRSFKDILLGTTTQNLVHHADRPILVVKQPVQGAYRRIVVPVDYSERTRKALHLAAALSPDDSLHAVHAYDMDALDQVLRHRVVASEVARIKQEVRAEQEQALNDFLAGCGLPPARLSAQLRLGYAPTVVEQAVKEWGAELVVMGTHGRNRLQDALLGGVARRVVHQVQAADVLLIRD</sequence>
<evidence type="ECO:0000256" key="3">
    <source>
        <dbReference type="ARBA" id="ARBA00022840"/>
    </source>
</evidence>
<accession>A0A1H9DPK0</accession>
<keyword evidence="2" id="KW-0547">Nucleotide-binding</keyword>
<evidence type="ECO:0000313" key="6">
    <source>
        <dbReference type="Proteomes" id="UP000199496"/>
    </source>
</evidence>
<dbReference type="STRING" id="867345.SAMN05421693_11860"/>
<keyword evidence="6" id="KW-1185">Reference proteome</keyword>
<dbReference type="GO" id="GO:0005524">
    <property type="term" value="F:ATP binding"/>
    <property type="evidence" value="ECO:0007669"/>
    <property type="project" value="UniProtKB-KW"/>
</dbReference>
<organism evidence="5 6">
    <name type="scientific">Ectothiorhodospira magna</name>
    <dbReference type="NCBI Taxonomy" id="867345"/>
    <lineage>
        <taxon>Bacteria</taxon>
        <taxon>Pseudomonadati</taxon>
        <taxon>Pseudomonadota</taxon>
        <taxon>Gammaproteobacteria</taxon>
        <taxon>Chromatiales</taxon>
        <taxon>Ectothiorhodospiraceae</taxon>
        <taxon>Ectothiorhodospira</taxon>
    </lineage>
</organism>
<evidence type="ECO:0000256" key="1">
    <source>
        <dbReference type="ARBA" id="ARBA00008791"/>
    </source>
</evidence>
<evidence type="ECO:0000259" key="4">
    <source>
        <dbReference type="Pfam" id="PF00582"/>
    </source>
</evidence>